<gene>
    <name evidence="2" type="ORF">KXQ929_LOCUS48502</name>
</gene>
<name>A0A820LH40_9BILA</name>
<dbReference type="PANTHER" id="PTHR45905">
    <property type="entry name" value="GOLGI-LOCALIZED, GAMMA-ADAPTIN EAR CONTAINING, ARF BINDING PROTEIN"/>
    <property type="match status" value="1"/>
</dbReference>
<protein>
    <recommendedName>
        <fullName evidence="1">VHS domain-containing protein</fullName>
    </recommendedName>
</protein>
<dbReference type="SUPFAM" id="SSF48464">
    <property type="entry name" value="ENTH/VHS domain"/>
    <property type="match status" value="1"/>
</dbReference>
<dbReference type="GO" id="GO:0035091">
    <property type="term" value="F:phosphatidylinositol binding"/>
    <property type="evidence" value="ECO:0007669"/>
    <property type="project" value="InterPro"/>
</dbReference>
<dbReference type="GO" id="GO:0006886">
    <property type="term" value="P:intracellular protein transport"/>
    <property type="evidence" value="ECO:0007669"/>
    <property type="project" value="InterPro"/>
</dbReference>
<dbReference type="GO" id="GO:0034394">
    <property type="term" value="P:protein localization to cell surface"/>
    <property type="evidence" value="ECO:0007669"/>
    <property type="project" value="TreeGrafter"/>
</dbReference>
<reference evidence="2" key="1">
    <citation type="submission" date="2021-02" db="EMBL/GenBank/DDBJ databases">
        <authorList>
            <person name="Nowell W R."/>
        </authorList>
    </citation>
    <scope>NUCLEOTIDE SEQUENCE</scope>
</reference>
<dbReference type="PROSITE" id="PS50179">
    <property type="entry name" value="VHS"/>
    <property type="match status" value="1"/>
</dbReference>
<dbReference type="EMBL" id="CAJOBB010019122">
    <property type="protein sequence ID" value="CAF4355248.1"/>
    <property type="molecule type" value="Genomic_DNA"/>
</dbReference>
<evidence type="ECO:0000259" key="1">
    <source>
        <dbReference type="PROSITE" id="PS50179"/>
    </source>
</evidence>
<evidence type="ECO:0000313" key="3">
    <source>
        <dbReference type="Proteomes" id="UP000663868"/>
    </source>
</evidence>
<sequence>MSSVTSNTPTEAAAATPAGDSIDTIFFKVTSPIHKSADPNLFNTFCQKVNSEPEGHHLAIRLIAHKIQSPQEYEALRTLDLLESCVHICGRRFHNEIGKFRFLNEMIKLVSPKYLANHTSEKVKKKVVELMYSWTQTLPGEVKIF</sequence>
<dbReference type="Proteomes" id="UP000663868">
    <property type="component" value="Unassembled WGS sequence"/>
</dbReference>
<feature type="non-terminal residue" evidence="2">
    <location>
        <position position="1"/>
    </location>
</feature>
<dbReference type="AlphaFoldDB" id="A0A820LH40"/>
<dbReference type="Pfam" id="PF00790">
    <property type="entry name" value="VHS"/>
    <property type="match status" value="1"/>
</dbReference>
<dbReference type="CDD" id="cd03567">
    <property type="entry name" value="VHS_GGA_metazoan"/>
    <property type="match status" value="1"/>
</dbReference>
<dbReference type="InterPro" id="IPR008942">
    <property type="entry name" value="ENTH_VHS"/>
</dbReference>
<feature type="domain" description="VHS" evidence="1">
    <location>
        <begin position="29"/>
        <end position="145"/>
    </location>
</feature>
<dbReference type="SMART" id="SM00288">
    <property type="entry name" value="VHS"/>
    <property type="match status" value="1"/>
</dbReference>
<comment type="caution">
    <text evidence="2">The sequence shown here is derived from an EMBL/GenBank/DDBJ whole genome shotgun (WGS) entry which is preliminary data.</text>
</comment>
<proteinExistence type="predicted"/>
<dbReference type="PANTHER" id="PTHR45905:SF1">
    <property type="entry name" value="GOLGI-LOCALIZED, GAMMA-ADAPTIN EAR CONTAINING, ARF BINDING PROTEIN"/>
    <property type="match status" value="1"/>
</dbReference>
<dbReference type="GO" id="GO:0006893">
    <property type="term" value="P:Golgi to plasma membrane transport"/>
    <property type="evidence" value="ECO:0007669"/>
    <property type="project" value="TreeGrafter"/>
</dbReference>
<dbReference type="InterPro" id="IPR027422">
    <property type="entry name" value="GGA1-3"/>
</dbReference>
<dbReference type="GO" id="GO:0031267">
    <property type="term" value="F:small GTPase binding"/>
    <property type="evidence" value="ECO:0007669"/>
    <property type="project" value="InterPro"/>
</dbReference>
<evidence type="ECO:0000313" key="2">
    <source>
        <dbReference type="EMBL" id="CAF4355248.1"/>
    </source>
</evidence>
<dbReference type="InterPro" id="IPR002014">
    <property type="entry name" value="VHS_dom"/>
</dbReference>
<organism evidence="2 3">
    <name type="scientific">Adineta steineri</name>
    <dbReference type="NCBI Taxonomy" id="433720"/>
    <lineage>
        <taxon>Eukaryota</taxon>
        <taxon>Metazoa</taxon>
        <taxon>Spiralia</taxon>
        <taxon>Gnathifera</taxon>
        <taxon>Rotifera</taxon>
        <taxon>Eurotatoria</taxon>
        <taxon>Bdelloidea</taxon>
        <taxon>Adinetida</taxon>
        <taxon>Adinetidae</taxon>
        <taxon>Adineta</taxon>
    </lineage>
</organism>
<dbReference type="GO" id="GO:0005802">
    <property type="term" value="C:trans-Golgi network"/>
    <property type="evidence" value="ECO:0007669"/>
    <property type="project" value="InterPro"/>
</dbReference>
<dbReference type="GO" id="GO:0043130">
    <property type="term" value="F:ubiquitin binding"/>
    <property type="evidence" value="ECO:0007669"/>
    <property type="project" value="InterPro"/>
</dbReference>
<dbReference type="Gene3D" id="1.25.40.90">
    <property type="match status" value="1"/>
</dbReference>
<accession>A0A820LH40</accession>